<evidence type="ECO:0000313" key="2">
    <source>
        <dbReference type="EMBL" id="MDQ2068622.1"/>
    </source>
</evidence>
<feature type="signal peptide" evidence="1">
    <location>
        <begin position="1"/>
        <end position="25"/>
    </location>
</feature>
<comment type="caution">
    <text evidence="2">The sequence shown here is derived from an EMBL/GenBank/DDBJ whole genome shotgun (WGS) entry which is preliminary data.</text>
</comment>
<reference evidence="2 3" key="1">
    <citation type="submission" date="2023-08" db="EMBL/GenBank/DDBJ databases">
        <title>Whole-genome sequencing of halo(alkali)philic microorganisms from hypersaline lakes.</title>
        <authorList>
            <person name="Sorokin D.Y."/>
            <person name="Abbas B."/>
            <person name="Merkel A.Y."/>
        </authorList>
    </citation>
    <scope>NUCLEOTIDE SEQUENCE [LARGE SCALE GENOMIC DNA]</scope>
    <source>
        <strain evidence="2 3">AB-CW4</strain>
    </source>
</reference>
<dbReference type="Proteomes" id="UP001239019">
    <property type="component" value="Unassembled WGS sequence"/>
</dbReference>
<protein>
    <recommendedName>
        <fullName evidence="4">Lipoprotein</fullName>
    </recommendedName>
</protein>
<organism evidence="2 3">
    <name type="scientific">Natronospira bacteriovora</name>
    <dbReference type="NCBI Taxonomy" id="3069753"/>
    <lineage>
        <taxon>Bacteria</taxon>
        <taxon>Pseudomonadati</taxon>
        <taxon>Pseudomonadota</taxon>
        <taxon>Gammaproteobacteria</taxon>
        <taxon>Natronospirales</taxon>
        <taxon>Natronospiraceae</taxon>
        <taxon>Natronospira</taxon>
    </lineage>
</organism>
<evidence type="ECO:0000256" key="1">
    <source>
        <dbReference type="SAM" id="SignalP"/>
    </source>
</evidence>
<keyword evidence="1" id="KW-0732">Signal</keyword>
<keyword evidence="3" id="KW-1185">Reference proteome</keyword>
<dbReference type="RefSeq" id="WP_306727104.1">
    <property type="nucleotide sequence ID" value="NZ_JAVDDT010000001.1"/>
</dbReference>
<feature type="chain" id="PRO_5045134629" description="Lipoprotein" evidence="1">
    <location>
        <begin position="26"/>
        <end position="206"/>
    </location>
</feature>
<name>A0ABU0W3N0_9GAMM</name>
<dbReference type="PROSITE" id="PS51257">
    <property type="entry name" value="PROKAR_LIPOPROTEIN"/>
    <property type="match status" value="1"/>
</dbReference>
<sequence>MKRSARAICTALNAILLGSLTTGCAGVITAPPAPNDKAAEIYLLYHSPHTSLAIPRESGGMVRYKYCDWRWCVQGRRHLPSGTAALLWPTQSGLGRGEHPEVNSKDDLDKLAPEGITRLYPLKADAEKARALKQRLDALFSQAEAQATHNEEFAMTFVPHARGYWLAHQSNLLIAQWLREMGFQVRSYPLLLAWRIDTVERETDDE</sequence>
<evidence type="ECO:0008006" key="4">
    <source>
        <dbReference type="Google" id="ProtNLM"/>
    </source>
</evidence>
<dbReference type="EMBL" id="JAVDDT010000001">
    <property type="protein sequence ID" value="MDQ2068622.1"/>
    <property type="molecule type" value="Genomic_DNA"/>
</dbReference>
<proteinExistence type="predicted"/>
<accession>A0ABU0W3N0</accession>
<gene>
    <name evidence="2" type="ORF">RBH19_01885</name>
</gene>
<evidence type="ECO:0000313" key="3">
    <source>
        <dbReference type="Proteomes" id="UP001239019"/>
    </source>
</evidence>